<dbReference type="FunFam" id="1.10.10.10:FF:000001">
    <property type="entry name" value="LysR family transcriptional regulator"/>
    <property type="match status" value="1"/>
</dbReference>
<dbReference type="SUPFAM" id="SSF46785">
    <property type="entry name" value="Winged helix' DNA-binding domain"/>
    <property type="match status" value="1"/>
</dbReference>
<keyword evidence="2" id="KW-0805">Transcription regulation</keyword>
<dbReference type="Gene3D" id="1.10.10.10">
    <property type="entry name" value="Winged helix-like DNA-binding domain superfamily/Winged helix DNA-binding domain"/>
    <property type="match status" value="1"/>
</dbReference>
<keyword evidence="4" id="KW-0804">Transcription</keyword>
<dbReference type="AlphaFoldDB" id="A0AAJ6NGR3"/>
<evidence type="ECO:0000256" key="1">
    <source>
        <dbReference type="ARBA" id="ARBA00009437"/>
    </source>
</evidence>
<dbReference type="InterPro" id="IPR000847">
    <property type="entry name" value="LysR_HTH_N"/>
</dbReference>
<dbReference type="PANTHER" id="PTHR30537:SF5">
    <property type="entry name" value="HTH-TYPE TRANSCRIPTIONAL ACTIVATOR TTDR-RELATED"/>
    <property type="match status" value="1"/>
</dbReference>
<keyword evidence="3" id="KW-0238">DNA-binding</keyword>
<accession>A0AAJ6NGR3</accession>
<evidence type="ECO:0000259" key="5">
    <source>
        <dbReference type="PROSITE" id="PS50931"/>
    </source>
</evidence>
<dbReference type="KEGG" id="aviv:LF296_12135"/>
<dbReference type="RefSeq" id="WP_272654494.1">
    <property type="nucleotide sequence ID" value="NZ_CP085083.1"/>
</dbReference>
<dbReference type="InterPro" id="IPR036388">
    <property type="entry name" value="WH-like_DNA-bd_sf"/>
</dbReference>
<dbReference type="Proteomes" id="UP001199528">
    <property type="component" value="Chromosome"/>
</dbReference>
<dbReference type="SUPFAM" id="SSF53850">
    <property type="entry name" value="Periplasmic binding protein-like II"/>
    <property type="match status" value="1"/>
</dbReference>
<evidence type="ECO:0000313" key="7">
    <source>
        <dbReference type="Proteomes" id="UP001199528"/>
    </source>
</evidence>
<dbReference type="GO" id="GO:0043565">
    <property type="term" value="F:sequence-specific DNA binding"/>
    <property type="evidence" value="ECO:0007669"/>
    <property type="project" value="TreeGrafter"/>
</dbReference>
<dbReference type="InterPro" id="IPR058163">
    <property type="entry name" value="LysR-type_TF_proteobact-type"/>
</dbReference>
<dbReference type="PROSITE" id="PS50931">
    <property type="entry name" value="HTH_LYSR"/>
    <property type="match status" value="1"/>
</dbReference>
<evidence type="ECO:0000313" key="6">
    <source>
        <dbReference type="EMBL" id="WDZ50072.1"/>
    </source>
</evidence>
<proteinExistence type="inferred from homology"/>
<reference evidence="6" key="2">
    <citation type="submission" date="2023-02" db="EMBL/GenBank/DDBJ databases">
        <authorList>
            <person name="Huang Y."/>
            <person name="Zhang Y."/>
            <person name="Zhang T."/>
            <person name="Wang J."/>
        </authorList>
    </citation>
    <scope>NUCLEOTIDE SEQUENCE</scope>
    <source>
        <strain evidence="6">KJ-1</strain>
    </source>
</reference>
<dbReference type="PANTHER" id="PTHR30537">
    <property type="entry name" value="HTH-TYPE TRANSCRIPTIONAL REGULATOR"/>
    <property type="match status" value="1"/>
</dbReference>
<gene>
    <name evidence="6" type="ORF">LF296_12135</name>
</gene>
<feature type="domain" description="HTH lysR-type" evidence="5">
    <location>
        <begin position="1"/>
        <end position="59"/>
    </location>
</feature>
<reference evidence="6" key="1">
    <citation type="journal article" date="2022" name="Front Environ Sci">
        <title>Complete genome sequence analysis of a novel alkane-degrading bacterial strain, Acinetobacter vivianii KJ-1, and its diesel degradation ability.</title>
        <authorList>
            <person name="Zhang Y."/>
            <person name="Song F."/>
            <person name="Wang J."/>
            <person name="Zhao Q."/>
            <person name="Zheng L."/>
            <person name="Wang Z."/>
            <person name="Zhang X."/>
            <person name="Gao Y."/>
            <person name="Chen G."/>
            <person name="Huang Y."/>
        </authorList>
    </citation>
    <scope>NUCLEOTIDE SEQUENCE</scope>
    <source>
        <strain evidence="6">KJ-1</strain>
    </source>
</reference>
<dbReference type="GO" id="GO:0006351">
    <property type="term" value="P:DNA-templated transcription"/>
    <property type="evidence" value="ECO:0007669"/>
    <property type="project" value="TreeGrafter"/>
</dbReference>
<dbReference type="InterPro" id="IPR005119">
    <property type="entry name" value="LysR_subst-bd"/>
</dbReference>
<dbReference type="Pfam" id="PF03466">
    <property type="entry name" value="LysR_substrate"/>
    <property type="match status" value="1"/>
</dbReference>
<comment type="similarity">
    <text evidence="1">Belongs to the LysR transcriptional regulatory family.</text>
</comment>
<dbReference type="GO" id="GO:0003700">
    <property type="term" value="F:DNA-binding transcription factor activity"/>
    <property type="evidence" value="ECO:0007669"/>
    <property type="project" value="InterPro"/>
</dbReference>
<evidence type="ECO:0000256" key="2">
    <source>
        <dbReference type="ARBA" id="ARBA00023015"/>
    </source>
</evidence>
<dbReference type="Pfam" id="PF00126">
    <property type="entry name" value="HTH_1"/>
    <property type="match status" value="1"/>
</dbReference>
<organism evidence="6 7">
    <name type="scientific">Acinetobacter vivianii</name>
    <dbReference type="NCBI Taxonomy" id="1776742"/>
    <lineage>
        <taxon>Bacteria</taxon>
        <taxon>Pseudomonadati</taxon>
        <taxon>Pseudomonadota</taxon>
        <taxon>Gammaproteobacteria</taxon>
        <taxon>Moraxellales</taxon>
        <taxon>Moraxellaceae</taxon>
        <taxon>Acinetobacter</taxon>
    </lineage>
</organism>
<sequence length="314" mass="35145">MEKLDDLLLFTEVVEHAGFSAAARSLGIQRSKLSRHIANLENRMGIRLLHRNTRNVVLTPAGEQVYHHAVELRQAARNAFSVASDLSSTPQGILRIGCSSTLAQEALVPILGLFMQEYPQIRVIIHVADSNIDLISSKVDLVFRITSKDLEDSSLIVRPVCAIPMILVASKNYNNGKVQVEHPSELIAFNYITLGIHENYVLKDFVHKNGEVLNVQLEPYLSCGNMSVIKSAVKNGMGIAVLPHYLCIDELRENQFIEVFSAQSHWSSPDSLMNALLPTRQNVLLITKLFLDFAMPLLRNKLTRFDFDVESLNT</sequence>
<dbReference type="InterPro" id="IPR036390">
    <property type="entry name" value="WH_DNA-bd_sf"/>
</dbReference>
<dbReference type="EMBL" id="CP085083">
    <property type="protein sequence ID" value="WDZ50072.1"/>
    <property type="molecule type" value="Genomic_DNA"/>
</dbReference>
<dbReference type="CDD" id="cd08422">
    <property type="entry name" value="PBP2_CrgA_like"/>
    <property type="match status" value="1"/>
</dbReference>
<evidence type="ECO:0000256" key="4">
    <source>
        <dbReference type="ARBA" id="ARBA00023163"/>
    </source>
</evidence>
<dbReference type="Gene3D" id="3.40.190.290">
    <property type="match status" value="1"/>
</dbReference>
<evidence type="ECO:0000256" key="3">
    <source>
        <dbReference type="ARBA" id="ARBA00023125"/>
    </source>
</evidence>
<protein>
    <submittedName>
        <fullName evidence="6">LysR substrate-binding domain-containing protein</fullName>
    </submittedName>
</protein>
<name>A0AAJ6NGR3_9GAMM</name>